<dbReference type="EMBL" id="QQAZ01000018">
    <property type="protein sequence ID" value="RDI43843.1"/>
    <property type="molecule type" value="Genomic_DNA"/>
</dbReference>
<dbReference type="RefSeq" id="WP_147289122.1">
    <property type="nucleotide sequence ID" value="NZ_QQAZ01000018.1"/>
</dbReference>
<feature type="compositionally biased region" description="Basic and acidic residues" evidence="1">
    <location>
        <begin position="293"/>
        <end position="303"/>
    </location>
</feature>
<feature type="region of interest" description="Disordered" evidence="1">
    <location>
        <begin position="154"/>
        <end position="181"/>
    </location>
</feature>
<dbReference type="Proteomes" id="UP000255355">
    <property type="component" value="Unassembled WGS sequence"/>
</dbReference>
<sequence>METLTPQDATRYWLSRRTCNDLFLLYCFDDTGRSTAELRAAVAERSAGIPDLSVRVRERRFAYPAWEPCGFTDDQVPEHDLAEPTWSNVIAALGELLPHGVRADRHAWCLHVFRAVTGTPGGDAPALVAVLQISHALADGQRAAAIARALFTEGPRAGDQEPSRMDDRDRPPIAAEGAVLPGRSPSFRRPRLLRRAIGPRLFRRAMALQSFRRAMALQSFRRAFGRNLPRPSGGSQPKACRDDGGVPQVPRRLADEVSRAEGLVAELVSLATFPVQLARTVVRGFAAERARRELGERTERGEVPRPAPSFPPTLLNRPPVPESHAVRMLVRDDLRVPGFTVTVVVLTAVASALTRYLAARGEPEADMAAQVSMALPERNSGPRNNYRDLGVELHGAETDLRRRAERIGADLDLRRARAGHPLLRAQDRVTAVLPATVLRRDVATYPMDQVPDALGGHTVVSSVNRGPADLTFGGGRVRFTAGFPALGAVMHLTHGVHGLGDTVTVSIHADPAAISDIDTYADLLDTALTEVLDAVKPLAE</sequence>
<accession>A0A370GPG8</accession>
<reference evidence="3 4" key="1">
    <citation type="submission" date="2018-07" db="EMBL/GenBank/DDBJ databases">
        <title>Genomic Encyclopedia of Type Strains, Phase IV (KMG-IV): sequencing the most valuable type-strain genomes for metagenomic binning, comparative biology and taxonomic classification.</title>
        <authorList>
            <person name="Goeker M."/>
        </authorList>
    </citation>
    <scope>NUCLEOTIDE SEQUENCE [LARGE SCALE GENOMIC DNA]</scope>
    <source>
        <strain evidence="3 4">DSM 44952</strain>
    </source>
</reference>
<evidence type="ECO:0000256" key="1">
    <source>
        <dbReference type="SAM" id="MobiDB-lite"/>
    </source>
</evidence>
<dbReference type="Pfam" id="PF06974">
    <property type="entry name" value="WS_DGAT_C"/>
    <property type="match status" value="1"/>
</dbReference>
<protein>
    <submittedName>
        <fullName evidence="3">Uncharacterized protein DUF1298</fullName>
    </submittedName>
</protein>
<feature type="region of interest" description="Disordered" evidence="1">
    <location>
        <begin position="293"/>
        <end position="318"/>
    </location>
</feature>
<evidence type="ECO:0000313" key="4">
    <source>
        <dbReference type="Proteomes" id="UP000255355"/>
    </source>
</evidence>
<feature type="domain" description="O-acyltransferase WSD1 C-terminal" evidence="2">
    <location>
        <begin position="396"/>
        <end position="530"/>
    </location>
</feature>
<dbReference type="STRING" id="1210089.GCA_001613165_04920"/>
<organism evidence="3 4">
    <name type="scientific">Nocardia mexicana</name>
    <dbReference type="NCBI Taxonomy" id="279262"/>
    <lineage>
        <taxon>Bacteria</taxon>
        <taxon>Bacillati</taxon>
        <taxon>Actinomycetota</taxon>
        <taxon>Actinomycetes</taxon>
        <taxon>Mycobacteriales</taxon>
        <taxon>Nocardiaceae</taxon>
        <taxon>Nocardia</taxon>
    </lineage>
</organism>
<comment type="caution">
    <text evidence="3">The sequence shown here is derived from an EMBL/GenBank/DDBJ whole genome shotgun (WGS) entry which is preliminary data.</text>
</comment>
<feature type="region of interest" description="Disordered" evidence="1">
    <location>
        <begin position="225"/>
        <end position="247"/>
    </location>
</feature>
<evidence type="ECO:0000313" key="3">
    <source>
        <dbReference type="EMBL" id="RDI43843.1"/>
    </source>
</evidence>
<dbReference type="AlphaFoldDB" id="A0A370GPG8"/>
<evidence type="ECO:0000259" key="2">
    <source>
        <dbReference type="Pfam" id="PF06974"/>
    </source>
</evidence>
<keyword evidence="4" id="KW-1185">Reference proteome</keyword>
<gene>
    <name evidence="3" type="ORF">DFR68_11821</name>
</gene>
<dbReference type="OrthoDB" id="4370976at2"/>
<proteinExistence type="predicted"/>
<feature type="compositionally biased region" description="Basic and acidic residues" evidence="1">
    <location>
        <begin position="156"/>
        <end position="171"/>
    </location>
</feature>
<dbReference type="InterPro" id="IPR009721">
    <property type="entry name" value="O-acyltransferase_WSD1_C"/>
</dbReference>
<name>A0A370GPG8_9NOCA</name>